<evidence type="ECO:0000313" key="3">
    <source>
        <dbReference type="Proteomes" id="UP001054945"/>
    </source>
</evidence>
<gene>
    <name evidence="2" type="ORF">CEXT_388261</name>
</gene>
<dbReference type="Pfam" id="PF01344">
    <property type="entry name" value="Kelch_1"/>
    <property type="match status" value="1"/>
</dbReference>
<keyword evidence="1" id="KW-0880">Kelch repeat</keyword>
<dbReference type="PANTHER" id="PTHR46375:SF3">
    <property type="entry name" value="KELCH REPEAT AND BTB DOMAIN-CONTAINING PROTEIN 13"/>
    <property type="match status" value="1"/>
</dbReference>
<dbReference type="InterPro" id="IPR052392">
    <property type="entry name" value="Kelch-BTB_domain-containing"/>
</dbReference>
<dbReference type="SMART" id="SM00612">
    <property type="entry name" value="Kelch"/>
    <property type="match status" value="2"/>
</dbReference>
<reference evidence="2 3" key="1">
    <citation type="submission" date="2021-06" db="EMBL/GenBank/DDBJ databases">
        <title>Caerostris extrusa draft genome.</title>
        <authorList>
            <person name="Kono N."/>
            <person name="Arakawa K."/>
        </authorList>
    </citation>
    <scope>NUCLEOTIDE SEQUENCE [LARGE SCALE GENOMIC DNA]</scope>
</reference>
<dbReference type="SUPFAM" id="SSF117281">
    <property type="entry name" value="Kelch motif"/>
    <property type="match status" value="1"/>
</dbReference>
<evidence type="ECO:0000313" key="2">
    <source>
        <dbReference type="EMBL" id="GIY70837.1"/>
    </source>
</evidence>
<dbReference type="InterPro" id="IPR015915">
    <property type="entry name" value="Kelch-typ_b-propeller"/>
</dbReference>
<comment type="caution">
    <text evidence="2">The sequence shown here is derived from an EMBL/GenBank/DDBJ whole genome shotgun (WGS) entry which is preliminary data.</text>
</comment>
<sequence length="226" mass="25469">MIYINIRRLDRNNLVSGGCDPDKRNCGEMVATSTTYCLNIHSSEWIQKSEMKCNRSHHGLVAFQGKLYAIGGRDHNGSFNRMEQLPICPPRLFLTDFSWQLPFPLSLDIVLRFYLKAQSRGIGLSDDSDTLSYPVLSSVLSYDVAKDSWMTRPPLRCPRAYASCVLVDNALWLLGGASKDRTNNALISMASVDKYYPDEAQWMRRTLLNIPRHAAAIVAVGMEVSF</sequence>
<accession>A0AAV4VKG9</accession>
<dbReference type="EMBL" id="BPLR01014727">
    <property type="protein sequence ID" value="GIY70837.1"/>
    <property type="molecule type" value="Genomic_DNA"/>
</dbReference>
<organism evidence="2 3">
    <name type="scientific">Caerostris extrusa</name>
    <name type="common">Bark spider</name>
    <name type="synonym">Caerostris bankana</name>
    <dbReference type="NCBI Taxonomy" id="172846"/>
    <lineage>
        <taxon>Eukaryota</taxon>
        <taxon>Metazoa</taxon>
        <taxon>Ecdysozoa</taxon>
        <taxon>Arthropoda</taxon>
        <taxon>Chelicerata</taxon>
        <taxon>Arachnida</taxon>
        <taxon>Araneae</taxon>
        <taxon>Araneomorphae</taxon>
        <taxon>Entelegynae</taxon>
        <taxon>Araneoidea</taxon>
        <taxon>Araneidae</taxon>
        <taxon>Caerostris</taxon>
    </lineage>
</organism>
<dbReference type="Proteomes" id="UP001054945">
    <property type="component" value="Unassembled WGS sequence"/>
</dbReference>
<name>A0AAV4VKG9_CAEEX</name>
<dbReference type="AlphaFoldDB" id="A0AAV4VKG9"/>
<dbReference type="Gene3D" id="2.120.10.80">
    <property type="entry name" value="Kelch-type beta propeller"/>
    <property type="match status" value="2"/>
</dbReference>
<proteinExistence type="predicted"/>
<protein>
    <submittedName>
        <fullName evidence="2">Beta-scruin</fullName>
    </submittedName>
</protein>
<evidence type="ECO:0000256" key="1">
    <source>
        <dbReference type="ARBA" id="ARBA00022441"/>
    </source>
</evidence>
<dbReference type="PANTHER" id="PTHR46375">
    <property type="entry name" value="KELCH REPEAT AND BTB DOMAIN-CONTAINING PROTEIN 13-RELATED"/>
    <property type="match status" value="1"/>
</dbReference>
<dbReference type="InterPro" id="IPR006652">
    <property type="entry name" value="Kelch_1"/>
</dbReference>
<keyword evidence="3" id="KW-1185">Reference proteome</keyword>